<keyword evidence="7 11" id="KW-0067">ATP-binding</keyword>
<dbReference type="SMART" id="SM00382">
    <property type="entry name" value="AAA"/>
    <property type="match status" value="1"/>
</dbReference>
<dbReference type="SUPFAM" id="SSF52540">
    <property type="entry name" value="P-loop containing nucleoside triphosphate hydrolases"/>
    <property type="match status" value="1"/>
</dbReference>
<dbReference type="PROSITE" id="PS00211">
    <property type="entry name" value="ABC_TRANSPORTER_1"/>
    <property type="match status" value="1"/>
</dbReference>
<dbReference type="PROSITE" id="PS50893">
    <property type="entry name" value="ABC_TRANSPORTER_2"/>
    <property type="match status" value="1"/>
</dbReference>
<dbReference type="GO" id="GO:0016887">
    <property type="term" value="F:ATP hydrolysis activity"/>
    <property type="evidence" value="ECO:0007669"/>
    <property type="project" value="InterPro"/>
</dbReference>
<dbReference type="NCBIfam" id="TIGR01727">
    <property type="entry name" value="oligo_HPY"/>
    <property type="match status" value="1"/>
</dbReference>
<dbReference type="GO" id="GO:0015833">
    <property type="term" value="P:peptide transport"/>
    <property type="evidence" value="ECO:0007669"/>
    <property type="project" value="InterPro"/>
</dbReference>
<evidence type="ECO:0000256" key="4">
    <source>
        <dbReference type="ARBA" id="ARBA00022475"/>
    </source>
</evidence>
<evidence type="ECO:0000256" key="1">
    <source>
        <dbReference type="ARBA" id="ARBA00004202"/>
    </source>
</evidence>
<dbReference type="InterPro" id="IPR017871">
    <property type="entry name" value="ABC_transporter-like_CS"/>
</dbReference>
<evidence type="ECO:0000256" key="8">
    <source>
        <dbReference type="ARBA" id="ARBA00022967"/>
    </source>
</evidence>
<dbReference type="GO" id="GO:0005524">
    <property type="term" value="F:ATP binding"/>
    <property type="evidence" value="ECO:0007669"/>
    <property type="project" value="UniProtKB-KW"/>
</dbReference>
<dbReference type="InterPro" id="IPR003593">
    <property type="entry name" value="AAA+_ATPase"/>
</dbReference>
<comment type="subcellular location">
    <subcellularLocation>
        <location evidence="1">Cell membrane</location>
        <topology evidence="1">Peripheral membrane protein</topology>
    </subcellularLocation>
</comment>
<organism evidence="11 12">
    <name type="scientific">Emergencia timonensis</name>
    <dbReference type="NCBI Taxonomy" id="1776384"/>
    <lineage>
        <taxon>Bacteria</taxon>
        <taxon>Bacillati</taxon>
        <taxon>Bacillota</taxon>
        <taxon>Clostridia</taxon>
        <taxon>Peptostreptococcales</taxon>
        <taxon>Anaerovoracaceae</taxon>
        <taxon>Emergencia</taxon>
    </lineage>
</organism>
<dbReference type="PANTHER" id="PTHR43297">
    <property type="entry name" value="OLIGOPEPTIDE TRANSPORT ATP-BINDING PROTEIN APPD"/>
    <property type="match status" value="1"/>
</dbReference>
<dbReference type="RefSeq" id="WP_118334152.1">
    <property type="nucleotide sequence ID" value="NZ_AP025567.1"/>
</dbReference>
<evidence type="ECO:0000256" key="3">
    <source>
        <dbReference type="ARBA" id="ARBA00022448"/>
    </source>
</evidence>
<keyword evidence="4" id="KW-1003">Cell membrane</keyword>
<keyword evidence="5" id="KW-0997">Cell inner membrane</keyword>
<gene>
    <name evidence="11" type="ORF">DW099_05560</name>
</gene>
<evidence type="ECO:0000256" key="7">
    <source>
        <dbReference type="ARBA" id="ARBA00022840"/>
    </source>
</evidence>
<proteinExistence type="inferred from homology"/>
<dbReference type="Gene3D" id="3.40.50.300">
    <property type="entry name" value="P-loop containing nucleotide triphosphate hydrolases"/>
    <property type="match status" value="1"/>
</dbReference>
<dbReference type="STRING" id="1776384.GCA_900086585_03411"/>
<keyword evidence="6" id="KW-0547">Nucleotide-binding</keyword>
<evidence type="ECO:0000259" key="10">
    <source>
        <dbReference type="PROSITE" id="PS50893"/>
    </source>
</evidence>
<dbReference type="GO" id="GO:0005886">
    <property type="term" value="C:plasma membrane"/>
    <property type="evidence" value="ECO:0007669"/>
    <property type="project" value="UniProtKB-SubCell"/>
</dbReference>
<sequence>MDYLLEVNHLKTYFYGSEKQEIPAVDDVSFKVKQGETLCIVGESGCGKSVTTLSVMKLVQTPPGKYVSGEILFEGKNLLEMSQREIRDLRCKEISMIFQEPMTALNPVHKIGAQIAEALIINEEMDKKAARQKAADLLRMVGVPDPVRCADSYPHQLSGGMRQRAMIAMAFSCNPKLLLADEPTTALDVTVQAQILDLIQKLKEQHGMTVVFVTHDLGIVAEIADRVIVMYAGRVVEEAACDQLFAKPLHPYTSGLLKCIPRIDDTRETLETIEGQVPTPADFPKGCRFHPRCPKAMEICKSIMPEPVDAGGHLVSCHLYSHNDGEKKEQREVQLWKI</sequence>
<dbReference type="Pfam" id="PF08352">
    <property type="entry name" value="oligo_HPY"/>
    <property type="match status" value="1"/>
</dbReference>
<dbReference type="PANTHER" id="PTHR43297:SF14">
    <property type="entry name" value="ATPASE AAA-TYPE CORE DOMAIN-CONTAINING PROTEIN"/>
    <property type="match status" value="1"/>
</dbReference>
<reference evidence="11 12" key="1">
    <citation type="submission" date="2018-08" db="EMBL/GenBank/DDBJ databases">
        <title>A genome reference for cultivated species of the human gut microbiota.</title>
        <authorList>
            <person name="Zou Y."/>
            <person name="Xue W."/>
            <person name="Luo G."/>
        </authorList>
    </citation>
    <scope>NUCLEOTIDE SEQUENCE [LARGE SCALE GENOMIC DNA]</scope>
    <source>
        <strain evidence="11 12">AM07-24</strain>
    </source>
</reference>
<feature type="domain" description="ABC transporter" evidence="10">
    <location>
        <begin position="5"/>
        <end position="257"/>
    </location>
</feature>
<protein>
    <submittedName>
        <fullName evidence="11">ABC transporter ATP-binding protein</fullName>
    </submittedName>
</protein>
<keyword evidence="12" id="KW-1185">Reference proteome</keyword>
<dbReference type="InterPro" id="IPR027417">
    <property type="entry name" value="P-loop_NTPase"/>
</dbReference>
<comment type="caution">
    <text evidence="11">The sequence shown here is derived from an EMBL/GenBank/DDBJ whole genome shotgun (WGS) entry which is preliminary data.</text>
</comment>
<comment type="similarity">
    <text evidence="2">Belongs to the ABC transporter superfamily.</text>
</comment>
<dbReference type="OrthoDB" id="9806285at2"/>
<dbReference type="AlphaFoldDB" id="A0A415E893"/>
<dbReference type="InterPro" id="IPR003439">
    <property type="entry name" value="ABC_transporter-like_ATP-bd"/>
</dbReference>
<evidence type="ECO:0000313" key="12">
    <source>
        <dbReference type="Proteomes" id="UP000284841"/>
    </source>
</evidence>
<accession>A0A415E893</accession>
<dbReference type="Proteomes" id="UP000284841">
    <property type="component" value="Unassembled WGS sequence"/>
</dbReference>
<dbReference type="CDD" id="cd03257">
    <property type="entry name" value="ABC_NikE_OppD_transporters"/>
    <property type="match status" value="1"/>
</dbReference>
<dbReference type="EMBL" id="QRMS01000001">
    <property type="protein sequence ID" value="RHJ90017.1"/>
    <property type="molecule type" value="Genomic_DNA"/>
</dbReference>
<dbReference type="InterPro" id="IPR013563">
    <property type="entry name" value="Oligopep_ABC_C"/>
</dbReference>
<evidence type="ECO:0000256" key="9">
    <source>
        <dbReference type="ARBA" id="ARBA00023136"/>
    </source>
</evidence>
<keyword evidence="9" id="KW-0472">Membrane</keyword>
<keyword evidence="8" id="KW-1278">Translocase</keyword>
<evidence type="ECO:0000256" key="5">
    <source>
        <dbReference type="ARBA" id="ARBA00022519"/>
    </source>
</evidence>
<dbReference type="Pfam" id="PF00005">
    <property type="entry name" value="ABC_tran"/>
    <property type="match status" value="1"/>
</dbReference>
<dbReference type="FunFam" id="3.40.50.300:FF:000016">
    <property type="entry name" value="Oligopeptide ABC transporter ATP-binding component"/>
    <property type="match status" value="1"/>
</dbReference>
<name>A0A415E893_9FIRM</name>
<dbReference type="InterPro" id="IPR050388">
    <property type="entry name" value="ABC_Ni/Peptide_Import"/>
</dbReference>
<evidence type="ECO:0000256" key="6">
    <source>
        <dbReference type="ARBA" id="ARBA00022741"/>
    </source>
</evidence>
<evidence type="ECO:0000313" key="11">
    <source>
        <dbReference type="EMBL" id="RHJ90017.1"/>
    </source>
</evidence>
<keyword evidence="3" id="KW-0813">Transport</keyword>
<evidence type="ECO:0000256" key="2">
    <source>
        <dbReference type="ARBA" id="ARBA00005417"/>
    </source>
</evidence>